<evidence type="ECO:0008006" key="4">
    <source>
        <dbReference type="Google" id="ProtNLM"/>
    </source>
</evidence>
<dbReference type="Proteomes" id="UP000800097">
    <property type="component" value="Unassembled WGS sequence"/>
</dbReference>
<dbReference type="InterPro" id="IPR038491">
    <property type="entry name" value="Velvet_dom_sf"/>
</dbReference>
<dbReference type="EMBL" id="ML986522">
    <property type="protein sequence ID" value="KAF2272354.1"/>
    <property type="molecule type" value="Genomic_DNA"/>
</dbReference>
<keyword evidence="3" id="KW-1185">Reference proteome</keyword>
<evidence type="ECO:0000256" key="1">
    <source>
        <dbReference type="SAM" id="MobiDB-lite"/>
    </source>
</evidence>
<protein>
    <recommendedName>
        <fullName evidence="4">Velvet domain-containing protein</fullName>
    </recommendedName>
</protein>
<dbReference type="Gene3D" id="2.60.40.3960">
    <property type="entry name" value="Velvet domain"/>
    <property type="match status" value="1"/>
</dbReference>
<dbReference type="GeneID" id="54549219"/>
<evidence type="ECO:0000313" key="3">
    <source>
        <dbReference type="Proteomes" id="UP000800097"/>
    </source>
</evidence>
<proteinExistence type="predicted"/>
<feature type="region of interest" description="Disordered" evidence="1">
    <location>
        <begin position="1"/>
        <end position="38"/>
    </location>
</feature>
<dbReference type="RefSeq" id="XP_033649893.1">
    <property type="nucleotide sequence ID" value="XM_033796044.1"/>
</dbReference>
<accession>A0A6A6J826</accession>
<name>A0A6A6J826_WESOR</name>
<gene>
    <name evidence="2" type="ORF">EI97DRAFT_385929</name>
</gene>
<feature type="compositionally biased region" description="Polar residues" evidence="1">
    <location>
        <begin position="12"/>
        <end position="26"/>
    </location>
</feature>
<evidence type="ECO:0000313" key="2">
    <source>
        <dbReference type="EMBL" id="KAF2272354.1"/>
    </source>
</evidence>
<reference evidence="2" key="1">
    <citation type="journal article" date="2020" name="Stud. Mycol.">
        <title>101 Dothideomycetes genomes: a test case for predicting lifestyles and emergence of pathogens.</title>
        <authorList>
            <person name="Haridas S."/>
            <person name="Albert R."/>
            <person name="Binder M."/>
            <person name="Bloem J."/>
            <person name="Labutti K."/>
            <person name="Salamov A."/>
            <person name="Andreopoulos B."/>
            <person name="Baker S."/>
            <person name="Barry K."/>
            <person name="Bills G."/>
            <person name="Bluhm B."/>
            <person name="Cannon C."/>
            <person name="Castanera R."/>
            <person name="Culley D."/>
            <person name="Daum C."/>
            <person name="Ezra D."/>
            <person name="Gonzalez J."/>
            <person name="Henrissat B."/>
            <person name="Kuo A."/>
            <person name="Liang C."/>
            <person name="Lipzen A."/>
            <person name="Lutzoni F."/>
            <person name="Magnuson J."/>
            <person name="Mondo S."/>
            <person name="Nolan M."/>
            <person name="Ohm R."/>
            <person name="Pangilinan J."/>
            <person name="Park H.-J."/>
            <person name="Ramirez L."/>
            <person name="Alfaro M."/>
            <person name="Sun H."/>
            <person name="Tritt A."/>
            <person name="Yoshinaga Y."/>
            <person name="Zwiers L.-H."/>
            <person name="Turgeon B."/>
            <person name="Goodwin S."/>
            <person name="Spatafora J."/>
            <person name="Crous P."/>
            <person name="Grigoriev I."/>
        </authorList>
    </citation>
    <scope>NUCLEOTIDE SEQUENCE</scope>
    <source>
        <strain evidence="2">CBS 379.55</strain>
    </source>
</reference>
<sequence>MSSVARPRAPGNGTTRTSRRPGSQTPGRSRGRRSASPEDIRYAMDVVVQPPATARAGAPLAGAVIVRLRTTNVEPEHVVGDSSHLYAYATLVPGPNSTVTNDPRRLNTLLRGPRLDSVRSFRDAAADGSISFMEMDDPRGVGVMIFNSLEIWQAGSYRIRITLARFVTDADGREGYVNIQAVESNPILVQGASPPTRLAQNGVGDGGDDDGEWLEVLRAIQERRRSR</sequence>
<dbReference type="AlphaFoldDB" id="A0A6A6J826"/>
<organism evidence="2 3">
    <name type="scientific">Westerdykella ornata</name>
    <dbReference type="NCBI Taxonomy" id="318751"/>
    <lineage>
        <taxon>Eukaryota</taxon>
        <taxon>Fungi</taxon>
        <taxon>Dikarya</taxon>
        <taxon>Ascomycota</taxon>
        <taxon>Pezizomycotina</taxon>
        <taxon>Dothideomycetes</taxon>
        <taxon>Pleosporomycetidae</taxon>
        <taxon>Pleosporales</taxon>
        <taxon>Sporormiaceae</taxon>
        <taxon>Westerdykella</taxon>
    </lineage>
</organism>
<dbReference type="OrthoDB" id="5399926at2759"/>